<reference evidence="2 3" key="1">
    <citation type="submission" date="2016-05" db="EMBL/GenBank/DDBJ databases">
        <title>Nuclear genome of Blastocystis sp. subtype 1 NandII.</title>
        <authorList>
            <person name="Gentekaki E."/>
            <person name="Curtis B."/>
            <person name="Stairs C."/>
            <person name="Eme L."/>
            <person name="Herman E."/>
            <person name="Klimes V."/>
            <person name="Arias M.C."/>
            <person name="Elias M."/>
            <person name="Hilliou F."/>
            <person name="Klute M."/>
            <person name="Malik S.-B."/>
            <person name="Pightling A."/>
            <person name="Rachubinski R."/>
            <person name="Salas D."/>
            <person name="Schlacht A."/>
            <person name="Suga H."/>
            <person name="Archibald J."/>
            <person name="Ball S.G."/>
            <person name="Clark G."/>
            <person name="Dacks J."/>
            <person name="Van Der Giezen M."/>
            <person name="Tsaousis A."/>
            <person name="Roger A."/>
        </authorList>
    </citation>
    <scope>NUCLEOTIDE SEQUENCE [LARGE SCALE GENOMIC DNA]</scope>
    <source>
        <strain evidence="3">ATCC 50177 / NandII</strain>
    </source>
</reference>
<keyword evidence="1" id="KW-0812">Transmembrane</keyword>
<dbReference type="OrthoDB" id="160470at2759"/>
<proteinExistence type="predicted"/>
<protein>
    <submittedName>
        <fullName evidence="2">Uncharacterized protein</fullName>
    </submittedName>
</protein>
<keyword evidence="1" id="KW-1133">Transmembrane helix</keyword>
<accession>A0A196S6Z5</accession>
<name>A0A196S6Z5_BLAHN</name>
<organism evidence="2 3">
    <name type="scientific">Blastocystis sp. subtype 1 (strain ATCC 50177 / NandII)</name>
    <dbReference type="NCBI Taxonomy" id="478820"/>
    <lineage>
        <taxon>Eukaryota</taxon>
        <taxon>Sar</taxon>
        <taxon>Stramenopiles</taxon>
        <taxon>Bigyra</taxon>
        <taxon>Opalozoa</taxon>
        <taxon>Opalinata</taxon>
        <taxon>Blastocystidae</taxon>
        <taxon>Blastocystis</taxon>
    </lineage>
</organism>
<comment type="caution">
    <text evidence="2">The sequence shown here is derived from an EMBL/GenBank/DDBJ whole genome shotgun (WGS) entry which is preliminary data.</text>
</comment>
<evidence type="ECO:0000313" key="3">
    <source>
        <dbReference type="Proteomes" id="UP000078348"/>
    </source>
</evidence>
<dbReference type="AlphaFoldDB" id="A0A196S6Z5"/>
<evidence type="ECO:0000256" key="1">
    <source>
        <dbReference type="SAM" id="Phobius"/>
    </source>
</evidence>
<evidence type="ECO:0000313" key="2">
    <source>
        <dbReference type="EMBL" id="OAO11842.1"/>
    </source>
</evidence>
<gene>
    <name evidence="2" type="ORF">AV274_6455</name>
</gene>
<keyword evidence="3" id="KW-1185">Reference proteome</keyword>
<feature type="transmembrane region" description="Helical" evidence="1">
    <location>
        <begin position="21"/>
        <end position="43"/>
    </location>
</feature>
<keyword evidence="1" id="KW-0472">Membrane</keyword>
<sequence>MDSLLGESKQSESRNDLRTSLCYYLSIILVLLAFILSCFSLGFCSSTTIQNKIYTYNFPYFDRWVKIAPGTPVSIDREGNAWPGAGTTIYRNVTNERIDYNMYNVKVRELDWGMNLLVYDGGVTVMRGTWEGYELTVKREELPVTKKGETRHVDDVVAVRARGRFIIIGSKEILPLQVNVERKDRKVSITFNFGEPYALENDDDQYPHVDQLTNTTFAMIYENKNDLLVRTGTWVEGDKPRFELSNEKRVGLRYDYHGIAGMGADAFIIGVTGREHTGNKTMPLLATCLCTIENGDIKVGTWMRLPWMVSYNFFDMDNFGPNDVILAFNDISNRGIKAVMLHYDRANKQIYYGAQATIQTGGAVLRENRIDIRILSPTSFAVFYEDNAINGLVLVLCAVTPSFDIVKMSPNYIISRSRGPEGGDYYFDLCESGWGDFMIAEFRKGWDTRAMIHRGVVLPRMFGIAQRSNKGKLEVQFAGMFTVKRSQTLTPGRAVYTNSKGELIEGRPYGYVSRSFGSFYEVSRVDGSILSQSNVVGMAVTKKKVYLKFL</sequence>
<dbReference type="Proteomes" id="UP000078348">
    <property type="component" value="Unassembled WGS sequence"/>
</dbReference>
<dbReference type="EMBL" id="LXWW01000577">
    <property type="protein sequence ID" value="OAO11842.1"/>
    <property type="molecule type" value="Genomic_DNA"/>
</dbReference>